<keyword evidence="1" id="KW-0802">TPR repeat</keyword>
<dbReference type="OrthoDB" id="2423701at2759"/>
<organism evidence="2 3">
    <name type="scientific">[Torrubiella] hemipterigena</name>
    <dbReference type="NCBI Taxonomy" id="1531966"/>
    <lineage>
        <taxon>Eukaryota</taxon>
        <taxon>Fungi</taxon>
        <taxon>Dikarya</taxon>
        <taxon>Ascomycota</taxon>
        <taxon>Pezizomycotina</taxon>
        <taxon>Sordariomycetes</taxon>
        <taxon>Hypocreomycetidae</taxon>
        <taxon>Hypocreales</taxon>
        <taxon>Clavicipitaceae</taxon>
        <taxon>Clavicipitaceae incertae sedis</taxon>
        <taxon>'Torrubiella' clade</taxon>
    </lineage>
</organism>
<dbReference type="PROSITE" id="PS50005">
    <property type="entry name" value="TPR"/>
    <property type="match status" value="1"/>
</dbReference>
<dbReference type="AlphaFoldDB" id="A0A0A1TD55"/>
<evidence type="ECO:0000313" key="2">
    <source>
        <dbReference type="EMBL" id="CEJ86330.1"/>
    </source>
</evidence>
<dbReference type="STRING" id="1531966.A0A0A1TD55"/>
<keyword evidence="3" id="KW-1185">Reference proteome</keyword>
<dbReference type="EMBL" id="CDHN01000002">
    <property type="protein sequence ID" value="CEJ86330.1"/>
    <property type="molecule type" value="Genomic_DNA"/>
</dbReference>
<sequence length="212" mass="23315">MASQTGTDAATEARVLGNTLYKAGKLSQAEEAYKTAASLVPHHSSPVSNMSAVRYEMGDYRGAIAYINQVLALISDDTSDSGKKDKLYSRLAKCYLHLLEFIPAEDAISSIDSVDLRFELYESVESMKVLRAEAPDESALRRQVLDQISRFKPCLQDVAEYYAVGHDHTETLTEPFGKTGGTEIPDISFFFAGSGDGRNLFSAITSMFFREA</sequence>
<gene>
    <name evidence="2" type="ORF">VHEMI04076</name>
</gene>
<feature type="repeat" description="TPR" evidence="1">
    <location>
        <begin position="10"/>
        <end position="43"/>
    </location>
</feature>
<evidence type="ECO:0000313" key="3">
    <source>
        <dbReference type="Proteomes" id="UP000039046"/>
    </source>
</evidence>
<dbReference type="Proteomes" id="UP000039046">
    <property type="component" value="Unassembled WGS sequence"/>
</dbReference>
<dbReference type="InterPro" id="IPR019734">
    <property type="entry name" value="TPR_rpt"/>
</dbReference>
<name>A0A0A1TD55_9HYPO</name>
<protein>
    <submittedName>
        <fullName evidence="2">Uncharacterized protein</fullName>
    </submittedName>
</protein>
<dbReference type="HOGENOM" id="CLU_1510315_0_0_1"/>
<reference evidence="2 3" key="1">
    <citation type="journal article" date="2015" name="Genome Announc.">
        <title>Draft Genome Sequence and Gene Annotation of the Entomopathogenic Fungus Verticillium hemipterigenum.</title>
        <authorList>
            <person name="Horn F."/>
            <person name="Habel A."/>
            <person name="Scharf D.H."/>
            <person name="Dworschak J."/>
            <person name="Brakhage A.A."/>
            <person name="Guthke R."/>
            <person name="Hertweck C."/>
            <person name="Linde J."/>
        </authorList>
    </citation>
    <scope>NUCLEOTIDE SEQUENCE [LARGE SCALE GENOMIC DNA]</scope>
</reference>
<accession>A0A0A1TD55</accession>
<dbReference type="InterPro" id="IPR011990">
    <property type="entry name" value="TPR-like_helical_dom_sf"/>
</dbReference>
<evidence type="ECO:0000256" key="1">
    <source>
        <dbReference type="PROSITE-ProRule" id="PRU00339"/>
    </source>
</evidence>
<dbReference type="SMART" id="SM00028">
    <property type="entry name" value="TPR"/>
    <property type="match status" value="2"/>
</dbReference>
<dbReference type="Gene3D" id="1.25.40.10">
    <property type="entry name" value="Tetratricopeptide repeat domain"/>
    <property type="match status" value="1"/>
</dbReference>
<proteinExistence type="predicted"/>
<dbReference type="SUPFAM" id="SSF48452">
    <property type="entry name" value="TPR-like"/>
    <property type="match status" value="1"/>
</dbReference>